<sequence>MSEPLLFVYGTLRPGCDDPMAHWLRNAARHVGRAAARGSLYRVGSYPGFVPGGPGEVTGDLFALADPESVLATLDDYEECAAHFPQPHEYRRERLIVQNEKGAVEAWAYVYDRDVAGLERIGSGDFLA</sequence>
<dbReference type="Pfam" id="PF06094">
    <property type="entry name" value="GGACT"/>
    <property type="match status" value="1"/>
</dbReference>
<protein>
    <submittedName>
        <fullName evidence="2">AIG2 family protein</fullName>
    </submittedName>
</protein>
<dbReference type="Proteomes" id="UP000028411">
    <property type="component" value="Unassembled WGS sequence"/>
</dbReference>
<accession>A0A081RCC4</accession>
<name>A0A081RCC4_SPHCR</name>
<evidence type="ECO:0000313" key="2">
    <source>
        <dbReference type="EMBL" id="KEQ52847.1"/>
    </source>
</evidence>
<dbReference type="Gene3D" id="3.10.490.10">
    <property type="entry name" value="Gamma-glutamyl cyclotransferase-like"/>
    <property type="match status" value="1"/>
</dbReference>
<dbReference type="EMBL" id="JFHR01000034">
    <property type="protein sequence ID" value="KEQ52847.1"/>
    <property type="molecule type" value="Genomic_DNA"/>
</dbReference>
<dbReference type="CDD" id="cd06661">
    <property type="entry name" value="GGCT_like"/>
    <property type="match status" value="1"/>
</dbReference>
<dbReference type="InterPro" id="IPR013024">
    <property type="entry name" value="GGCT-like"/>
</dbReference>
<feature type="domain" description="Gamma-glutamylcyclotransferase AIG2-like" evidence="1">
    <location>
        <begin position="6"/>
        <end position="127"/>
    </location>
</feature>
<evidence type="ECO:0000259" key="1">
    <source>
        <dbReference type="Pfam" id="PF06094"/>
    </source>
</evidence>
<dbReference type="OrthoDB" id="482277at2"/>
<comment type="caution">
    <text evidence="2">The sequence shown here is derived from an EMBL/GenBank/DDBJ whole genome shotgun (WGS) entry which is preliminary data.</text>
</comment>
<organism evidence="2 3">
    <name type="scientific">Sphingobium chlorophenolicum</name>
    <dbReference type="NCBI Taxonomy" id="46429"/>
    <lineage>
        <taxon>Bacteria</taxon>
        <taxon>Pseudomonadati</taxon>
        <taxon>Pseudomonadota</taxon>
        <taxon>Alphaproteobacteria</taxon>
        <taxon>Sphingomonadales</taxon>
        <taxon>Sphingomonadaceae</taxon>
        <taxon>Sphingobium</taxon>
    </lineage>
</organism>
<dbReference type="RefSeq" id="WP_037453242.1">
    <property type="nucleotide sequence ID" value="NZ_JFHR01000034.1"/>
</dbReference>
<dbReference type="PATRIC" id="fig|46429.4.peg.2885"/>
<evidence type="ECO:0000313" key="3">
    <source>
        <dbReference type="Proteomes" id="UP000028411"/>
    </source>
</evidence>
<dbReference type="InterPro" id="IPR036568">
    <property type="entry name" value="GGCT-like_sf"/>
</dbReference>
<reference evidence="2 3" key="1">
    <citation type="submission" date="2014-02" db="EMBL/GenBank/DDBJ databases">
        <title>Whole genome sequence of Sphingobium chlorophenolicum NBRC 16172.</title>
        <authorList>
            <person name="Gan H.M."/>
            <person name="Gan H.Y."/>
            <person name="Chew T.H."/>
            <person name="Savka M.A."/>
        </authorList>
    </citation>
    <scope>NUCLEOTIDE SEQUENCE [LARGE SCALE GENOMIC DNA]</scope>
    <source>
        <strain evidence="2 3">NBRC 16172</strain>
    </source>
</reference>
<gene>
    <name evidence="2" type="ORF">BV95_02911</name>
</gene>
<dbReference type="InterPro" id="IPR009288">
    <property type="entry name" value="AIG2-like_dom"/>
</dbReference>
<dbReference type="AlphaFoldDB" id="A0A081RCC4"/>
<dbReference type="SUPFAM" id="SSF110857">
    <property type="entry name" value="Gamma-glutamyl cyclotransferase-like"/>
    <property type="match status" value="1"/>
</dbReference>
<proteinExistence type="predicted"/>
<dbReference type="eggNOG" id="COG2105">
    <property type="taxonomic scope" value="Bacteria"/>
</dbReference>